<dbReference type="PANTHER" id="PTHR43900">
    <property type="entry name" value="GLUTATHIONE S-TRANSFERASE RHO"/>
    <property type="match status" value="1"/>
</dbReference>
<proteinExistence type="inferred from homology"/>
<dbReference type="CDD" id="cd03053">
    <property type="entry name" value="GST_N_Phi"/>
    <property type="match status" value="1"/>
</dbReference>
<dbReference type="GO" id="GO:0009635">
    <property type="term" value="P:response to herbicide"/>
    <property type="evidence" value="ECO:0007669"/>
    <property type="project" value="UniProtKB-ARBA"/>
</dbReference>
<dbReference type="GO" id="GO:0005737">
    <property type="term" value="C:cytoplasm"/>
    <property type="evidence" value="ECO:0007669"/>
    <property type="project" value="TreeGrafter"/>
</dbReference>
<dbReference type="Proteomes" id="UP001140206">
    <property type="component" value="Chromosome 3"/>
</dbReference>
<protein>
    <recommendedName>
        <fullName evidence="2">glutathione transferase</fullName>
        <ecNumber evidence="2">2.5.1.18</ecNumber>
    </recommendedName>
</protein>
<accession>A0AAV8E6C7</accession>
<feature type="domain" description="GST C-terminal" evidence="6">
    <location>
        <begin position="88"/>
        <end position="212"/>
    </location>
</feature>
<dbReference type="FunFam" id="1.20.1050.10:FF:000004">
    <property type="entry name" value="Glutathione S-transferase F2"/>
    <property type="match status" value="1"/>
</dbReference>
<keyword evidence="3" id="KW-0808">Transferase</keyword>
<keyword evidence="8" id="KW-1185">Reference proteome</keyword>
<feature type="domain" description="GST N-terminal" evidence="5">
    <location>
        <begin position="1"/>
        <end position="82"/>
    </location>
</feature>
<dbReference type="EMBL" id="JAMFTS010000003">
    <property type="protein sequence ID" value="KAJ4776024.1"/>
    <property type="molecule type" value="Genomic_DNA"/>
</dbReference>
<evidence type="ECO:0000256" key="1">
    <source>
        <dbReference type="ARBA" id="ARBA00010128"/>
    </source>
</evidence>
<gene>
    <name evidence="7" type="ORF">LUZ62_060281</name>
</gene>
<evidence type="ECO:0000256" key="3">
    <source>
        <dbReference type="ARBA" id="ARBA00022679"/>
    </source>
</evidence>
<dbReference type="PANTHER" id="PTHR43900:SF3">
    <property type="entry name" value="GLUTATHIONE S-TRANSFERASE RHO"/>
    <property type="match status" value="1"/>
</dbReference>
<dbReference type="AlphaFoldDB" id="A0AAV8E6C7"/>
<dbReference type="SUPFAM" id="SSF47616">
    <property type="entry name" value="GST C-terminal domain-like"/>
    <property type="match status" value="1"/>
</dbReference>
<dbReference type="Gene3D" id="3.40.30.10">
    <property type="entry name" value="Glutaredoxin"/>
    <property type="match status" value="1"/>
</dbReference>
<dbReference type="SFLD" id="SFLDS00019">
    <property type="entry name" value="Glutathione_Transferase_(cytos"/>
    <property type="match status" value="1"/>
</dbReference>
<comment type="caution">
    <text evidence="7">The sequence shown here is derived from an EMBL/GenBank/DDBJ whole genome shotgun (WGS) entry which is preliminary data.</text>
</comment>
<organism evidence="7 8">
    <name type="scientific">Rhynchospora pubera</name>
    <dbReference type="NCBI Taxonomy" id="906938"/>
    <lineage>
        <taxon>Eukaryota</taxon>
        <taxon>Viridiplantae</taxon>
        <taxon>Streptophyta</taxon>
        <taxon>Embryophyta</taxon>
        <taxon>Tracheophyta</taxon>
        <taxon>Spermatophyta</taxon>
        <taxon>Magnoliopsida</taxon>
        <taxon>Liliopsida</taxon>
        <taxon>Poales</taxon>
        <taxon>Cyperaceae</taxon>
        <taxon>Cyperoideae</taxon>
        <taxon>Rhynchosporeae</taxon>
        <taxon>Rhynchospora</taxon>
    </lineage>
</organism>
<dbReference type="GO" id="GO:0006749">
    <property type="term" value="P:glutathione metabolic process"/>
    <property type="evidence" value="ECO:0007669"/>
    <property type="project" value="TreeGrafter"/>
</dbReference>
<dbReference type="PROSITE" id="PS50404">
    <property type="entry name" value="GST_NTER"/>
    <property type="match status" value="1"/>
</dbReference>
<dbReference type="InterPro" id="IPR010987">
    <property type="entry name" value="Glutathione-S-Trfase_C-like"/>
</dbReference>
<name>A0AAV8E6C7_9POAL</name>
<comment type="catalytic activity">
    <reaction evidence="4">
        <text>RX + glutathione = an S-substituted glutathione + a halide anion + H(+)</text>
        <dbReference type="Rhea" id="RHEA:16437"/>
        <dbReference type="ChEBI" id="CHEBI:15378"/>
        <dbReference type="ChEBI" id="CHEBI:16042"/>
        <dbReference type="ChEBI" id="CHEBI:17792"/>
        <dbReference type="ChEBI" id="CHEBI:57925"/>
        <dbReference type="ChEBI" id="CHEBI:90779"/>
        <dbReference type="EC" id="2.5.1.18"/>
    </reaction>
</comment>
<dbReference type="GO" id="GO:0004364">
    <property type="term" value="F:glutathione transferase activity"/>
    <property type="evidence" value="ECO:0007669"/>
    <property type="project" value="UniProtKB-EC"/>
</dbReference>
<dbReference type="CDD" id="cd03187">
    <property type="entry name" value="GST_C_Phi"/>
    <property type="match status" value="1"/>
</dbReference>
<dbReference type="Pfam" id="PF00043">
    <property type="entry name" value="GST_C"/>
    <property type="match status" value="1"/>
</dbReference>
<dbReference type="FunFam" id="3.40.30.10:FF:000016">
    <property type="entry name" value="Glutathione S-transferase F2"/>
    <property type="match status" value="1"/>
</dbReference>
<dbReference type="Gene3D" id="1.20.1050.10">
    <property type="match status" value="1"/>
</dbReference>
<dbReference type="InterPro" id="IPR004045">
    <property type="entry name" value="Glutathione_S-Trfase_N"/>
</dbReference>
<comment type="similarity">
    <text evidence="1">Belongs to the GST superfamily. Phi family.</text>
</comment>
<dbReference type="Pfam" id="PF02798">
    <property type="entry name" value="GST_N"/>
    <property type="match status" value="1"/>
</dbReference>
<dbReference type="InterPro" id="IPR004046">
    <property type="entry name" value="GST_C"/>
</dbReference>
<evidence type="ECO:0000259" key="6">
    <source>
        <dbReference type="PROSITE" id="PS50405"/>
    </source>
</evidence>
<evidence type="ECO:0000256" key="4">
    <source>
        <dbReference type="ARBA" id="ARBA00047960"/>
    </source>
</evidence>
<dbReference type="PROSITE" id="PS50405">
    <property type="entry name" value="GST_CTER"/>
    <property type="match status" value="1"/>
</dbReference>
<evidence type="ECO:0000259" key="5">
    <source>
        <dbReference type="PROSITE" id="PS50404"/>
    </source>
</evidence>
<dbReference type="InterPro" id="IPR036282">
    <property type="entry name" value="Glutathione-S-Trfase_C_sf"/>
</dbReference>
<evidence type="ECO:0000313" key="8">
    <source>
        <dbReference type="Proteomes" id="UP001140206"/>
    </source>
</evidence>
<dbReference type="InterPro" id="IPR036249">
    <property type="entry name" value="Thioredoxin-like_sf"/>
</dbReference>
<sequence length="212" mass="23362">MAMKVYGVTLSSNVVRPIAALNEKGLEYELCPVDLSTGAHKKPEFLALNPFGQIPAFQDGDVAIFESRAISRYVATKYKESGGDILPVTVSCAQLETWLQVESSQFNPSISEINFELTIKPMIGMTTDMSNVEKKAEKLSAVLDVYEAHLAKNKYIAGDAFTLADLNHMPDIYLLLKSAKADLITSRPHVKAWWDDISARPAWKKTAASIPV</sequence>
<reference evidence="7" key="1">
    <citation type="submission" date="2022-08" db="EMBL/GenBank/DDBJ databases">
        <authorList>
            <person name="Marques A."/>
        </authorList>
    </citation>
    <scope>NUCLEOTIDE SEQUENCE</scope>
    <source>
        <strain evidence="7">RhyPub2mFocal</strain>
        <tissue evidence="7">Leaves</tissue>
    </source>
</reference>
<evidence type="ECO:0000256" key="2">
    <source>
        <dbReference type="ARBA" id="ARBA00012452"/>
    </source>
</evidence>
<dbReference type="InterPro" id="IPR040079">
    <property type="entry name" value="Glutathione_S-Trfase"/>
</dbReference>
<evidence type="ECO:0000313" key="7">
    <source>
        <dbReference type="EMBL" id="KAJ4776024.1"/>
    </source>
</evidence>
<dbReference type="GO" id="GO:0043295">
    <property type="term" value="F:glutathione binding"/>
    <property type="evidence" value="ECO:0007669"/>
    <property type="project" value="TreeGrafter"/>
</dbReference>
<dbReference type="SUPFAM" id="SSF52833">
    <property type="entry name" value="Thioredoxin-like"/>
    <property type="match status" value="1"/>
</dbReference>
<dbReference type="SFLD" id="SFLDG01154">
    <property type="entry name" value="Main.5:_Phi-like"/>
    <property type="match status" value="1"/>
</dbReference>
<dbReference type="EC" id="2.5.1.18" evidence="2"/>
<dbReference type="SFLD" id="SFLDG00358">
    <property type="entry name" value="Main_(cytGST)"/>
    <property type="match status" value="1"/>
</dbReference>
<dbReference type="InterPro" id="IPR034347">
    <property type="entry name" value="GST_Phi_C"/>
</dbReference>